<dbReference type="Proteomes" id="UP000024635">
    <property type="component" value="Unassembled WGS sequence"/>
</dbReference>
<organism evidence="1 2">
    <name type="scientific">Ancylostoma ceylanicum</name>
    <dbReference type="NCBI Taxonomy" id="53326"/>
    <lineage>
        <taxon>Eukaryota</taxon>
        <taxon>Metazoa</taxon>
        <taxon>Ecdysozoa</taxon>
        <taxon>Nematoda</taxon>
        <taxon>Chromadorea</taxon>
        <taxon>Rhabditida</taxon>
        <taxon>Rhabditina</taxon>
        <taxon>Rhabditomorpha</taxon>
        <taxon>Strongyloidea</taxon>
        <taxon>Ancylostomatidae</taxon>
        <taxon>Ancylostomatinae</taxon>
        <taxon>Ancylostoma</taxon>
    </lineage>
</organism>
<dbReference type="OrthoDB" id="1421278at2759"/>
<keyword evidence="2" id="KW-1185">Reference proteome</keyword>
<proteinExistence type="predicted"/>
<dbReference type="EMBL" id="JARK01001410">
    <property type="protein sequence ID" value="EYC06772.1"/>
    <property type="molecule type" value="Genomic_DNA"/>
</dbReference>
<dbReference type="InterPro" id="IPR000477">
    <property type="entry name" value="RT_dom"/>
</dbReference>
<accession>A0A016TVV9</accession>
<reference evidence="2" key="1">
    <citation type="journal article" date="2015" name="Nat. Genet.">
        <title>The genome and transcriptome of the zoonotic hookworm Ancylostoma ceylanicum identify infection-specific gene families.</title>
        <authorList>
            <person name="Schwarz E.M."/>
            <person name="Hu Y."/>
            <person name="Antoshechkin I."/>
            <person name="Miller M.M."/>
            <person name="Sternberg P.W."/>
            <person name="Aroian R.V."/>
        </authorList>
    </citation>
    <scope>NUCLEOTIDE SEQUENCE</scope>
    <source>
        <strain evidence="2">HY135</strain>
    </source>
</reference>
<protein>
    <submittedName>
        <fullName evidence="1">Uncharacterized protein</fullName>
    </submittedName>
</protein>
<comment type="caution">
    <text evidence="1">The sequence shown here is derived from an EMBL/GenBank/DDBJ whole genome shotgun (WGS) entry which is preliminary data.</text>
</comment>
<evidence type="ECO:0000313" key="2">
    <source>
        <dbReference type="Proteomes" id="UP000024635"/>
    </source>
</evidence>
<gene>
    <name evidence="1" type="primary">Acey_s0074.g885</name>
    <name evidence="1" type="ORF">Y032_0074g885</name>
</gene>
<dbReference type="AlphaFoldDB" id="A0A016TVV9"/>
<dbReference type="PROSITE" id="PS50878">
    <property type="entry name" value="RT_POL"/>
    <property type="match status" value="1"/>
</dbReference>
<evidence type="ECO:0000313" key="1">
    <source>
        <dbReference type="EMBL" id="EYC06772.1"/>
    </source>
</evidence>
<name>A0A016TVV9_9BILA</name>
<sequence length="99" mass="10991">MASRFMGKSCIISGFADDIVLIAHDDNTAIYMLKRLNQARGIVGLCINRAKTKVTLINYTGEGILLETDKIDVVGNYMYLGQQVTYAIQPKKKFEEGDA</sequence>